<dbReference type="RefSeq" id="XP_041163483.1">
    <property type="nucleotide sequence ID" value="XM_041302333.1"/>
</dbReference>
<dbReference type="AlphaFoldDB" id="A0A9P7DN76"/>
<protein>
    <recommendedName>
        <fullName evidence="4">Secreted protein</fullName>
    </recommendedName>
</protein>
<dbReference type="GeneID" id="64596097"/>
<evidence type="ECO:0000313" key="3">
    <source>
        <dbReference type="Proteomes" id="UP000719766"/>
    </source>
</evidence>
<organism evidence="2 3">
    <name type="scientific">Suillus plorans</name>
    <dbReference type="NCBI Taxonomy" id="116603"/>
    <lineage>
        <taxon>Eukaryota</taxon>
        <taxon>Fungi</taxon>
        <taxon>Dikarya</taxon>
        <taxon>Basidiomycota</taxon>
        <taxon>Agaricomycotina</taxon>
        <taxon>Agaricomycetes</taxon>
        <taxon>Agaricomycetidae</taxon>
        <taxon>Boletales</taxon>
        <taxon>Suillineae</taxon>
        <taxon>Suillaceae</taxon>
        <taxon>Suillus</taxon>
    </lineage>
</organism>
<dbReference type="Proteomes" id="UP000719766">
    <property type="component" value="Unassembled WGS sequence"/>
</dbReference>
<evidence type="ECO:0000256" key="1">
    <source>
        <dbReference type="SAM" id="SignalP"/>
    </source>
</evidence>
<gene>
    <name evidence="2" type="ORF">HD556DRAFT_1349263</name>
</gene>
<evidence type="ECO:0000313" key="2">
    <source>
        <dbReference type="EMBL" id="KAG1798942.1"/>
    </source>
</evidence>
<keyword evidence="3" id="KW-1185">Reference proteome</keyword>
<keyword evidence="1" id="KW-0732">Signal</keyword>
<feature type="chain" id="PRO_5040413624" description="Secreted protein" evidence="1">
    <location>
        <begin position="21"/>
        <end position="75"/>
    </location>
</feature>
<sequence length="75" mass="8739">PHMLALLVALASILLHSLQKFRCADLIQVLLEFRYSVVLFKFSRSCRYLCWDHASFLAFENTMPNSWHTPTQKLA</sequence>
<evidence type="ECO:0008006" key="4">
    <source>
        <dbReference type="Google" id="ProtNLM"/>
    </source>
</evidence>
<proteinExistence type="predicted"/>
<feature type="non-terminal residue" evidence="2">
    <location>
        <position position="75"/>
    </location>
</feature>
<dbReference type="EMBL" id="JABBWE010000012">
    <property type="protein sequence ID" value="KAG1798942.1"/>
    <property type="molecule type" value="Genomic_DNA"/>
</dbReference>
<feature type="signal peptide" evidence="1">
    <location>
        <begin position="1"/>
        <end position="20"/>
    </location>
</feature>
<comment type="caution">
    <text evidence="2">The sequence shown here is derived from an EMBL/GenBank/DDBJ whole genome shotgun (WGS) entry which is preliminary data.</text>
</comment>
<name>A0A9P7DN76_9AGAM</name>
<reference evidence="2" key="1">
    <citation type="journal article" date="2020" name="New Phytol.">
        <title>Comparative genomics reveals dynamic genome evolution in host specialist ectomycorrhizal fungi.</title>
        <authorList>
            <person name="Lofgren L.A."/>
            <person name="Nguyen N.H."/>
            <person name="Vilgalys R."/>
            <person name="Ruytinx J."/>
            <person name="Liao H.L."/>
            <person name="Branco S."/>
            <person name="Kuo A."/>
            <person name="LaButti K."/>
            <person name="Lipzen A."/>
            <person name="Andreopoulos W."/>
            <person name="Pangilinan J."/>
            <person name="Riley R."/>
            <person name="Hundley H."/>
            <person name="Na H."/>
            <person name="Barry K."/>
            <person name="Grigoriev I.V."/>
            <person name="Stajich J.E."/>
            <person name="Kennedy P.G."/>
        </authorList>
    </citation>
    <scope>NUCLEOTIDE SEQUENCE</scope>
    <source>
        <strain evidence="2">S12</strain>
    </source>
</reference>
<accession>A0A9P7DN76</accession>